<keyword evidence="2" id="KW-0456">Lyase</keyword>
<dbReference type="InterPro" id="IPR029062">
    <property type="entry name" value="Class_I_gatase-like"/>
</dbReference>
<proteinExistence type="inferred from homology"/>
<feature type="domain" description="DJ-1/PfpI" evidence="4">
    <location>
        <begin position="28"/>
        <end position="225"/>
    </location>
</feature>
<dbReference type="InterPro" id="IPR002818">
    <property type="entry name" value="DJ-1/PfpI"/>
</dbReference>
<dbReference type="SUPFAM" id="SSF52317">
    <property type="entry name" value="Class I glutamine amidotransferase-like"/>
    <property type="match status" value="1"/>
</dbReference>
<dbReference type="RefSeq" id="WP_148783518.1">
    <property type="nucleotide sequence ID" value="NZ_VNHU01000010.1"/>
</dbReference>
<dbReference type="PANTHER" id="PTHR48094">
    <property type="entry name" value="PROTEIN/NUCLEIC ACID DEGLYCASE DJ-1-RELATED"/>
    <property type="match status" value="1"/>
</dbReference>
<organism evidence="5 6">
    <name type="scientific">Aquimarina intermedia</name>
    <dbReference type="NCBI Taxonomy" id="350814"/>
    <lineage>
        <taxon>Bacteria</taxon>
        <taxon>Pseudomonadati</taxon>
        <taxon>Bacteroidota</taxon>
        <taxon>Flavobacteriia</taxon>
        <taxon>Flavobacteriales</taxon>
        <taxon>Flavobacteriaceae</taxon>
        <taxon>Aquimarina</taxon>
    </lineage>
</organism>
<accession>A0A5S5BZ99</accession>
<evidence type="ECO:0000259" key="4">
    <source>
        <dbReference type="Pfam" id="PF01965"/>
    </source>
</evidence>
<dbReference type="EMBL" id="VNHU01000010">
    <property type="protein sequence ID" value="TYP71013.1"/>
    <property type="molecule type" value="Genomic_DNA"/>
</dbReference>
<evidence type="ECO:0000256" key="3">
    <source>
        <dbReference type="ARBA" id="ARBA00038493"/>
    </source>
</evidence>
<gene>
    <name evidence="5" type="ORF">BD809_11072</name>
</gene>
<keyword evidence="5" id="KW-0645">Protease</keyword>
<evidence type="ECO:0000256" key="1">
    <source>
        <dbReference type="ARBA" id="ARBA00023016"/>
    </source>
</evidence>
<dbReference type="GO" id="GO:0019243">
    <property type="term" value="P:methylglyoxal catabolic process to D-lactate via S-lactoyl-glutathione"/>
    <property type="evidence" value="ECO:0007669"/>
    <property type="project" value="TreeGrafter"/>
</dbReference>
<protein>
    <submittedName>
        <fullName evidence="5">Putative intracellular protease/amidase</fullName>
    </submittedName>
</protein>
<dbReference type="OrthoDB" id="9792284at2"/>
<keyword evidence="5" id="KW-0378">Hydrolase</keyword>
<reference evidence="5 6" key="1">
    <citation type="submission" date="2019-07" db="EMBL/GenBank/DDBJ databases">
        <title>Genomic Encyclopedia of Archaeal and Bacterial Type Strains, Phase II (KMG-II): from individual species to whole genera.</title>
        <authorList>
            <person name="Goeker M."/>
        </authorList>
    </citation>
    <scope>NUCLEOTIDE SEQUENCE [LARGE SCALE GENOMIC DNA]</scope>
    <source>
        <strain evidence="5 6">DSM 17527</strain>
    </source>
</reference>
<evidence type="ECO:0000256" key="2">
    <source>
        <dbReference type="ARBA" id="ARBA00023239"/>
    </source>
</evidence>
<dbReference type="CDD" id="cd03141">
    <property type="entry name" value="GATase1_Hsp31_like"/>
    <property type="match status" value="1"/>
</dbReference>
<comment type="caution">
    <text evidence="5">The sequence shown here is derived from an EMBL/GenBank/DDBJ whole genome shotgun (WGS) entry which is preliminary data.</text>
</comment>
<dbReference type="GO" id="GO:0005737">
    <property type="term" value="C:cytoplasm"/>
    <property type="evidence" value="ECO:0007669"/>
    <property type="project" value="TreeGrafter"/>
</dbReference>
<sequence>MKKLNVLFITTSHDTLGSTGEKTGVWLEELAGPYYTFKDAGANVTIASPKGGPVPLDPKSEEEDWQTEHTQRFYKDDTATEAIKDTLNISEIKPEDYDVLFFPGGHGPMWDMGDNDEIAKIVKAFDGKQKPIGLVCHGVAALKGIKNDDGTMFVKGKQVTSFTNSEEDAVQLTDVVPFLLETELINEGGVYTKAEDWNEYVVLDGNLVTGQNPQSSVKAAEKLLEMTSLN</sequence>
<dbReference type="Proteomes" id="UP000324376">
    <property type="component" value="Unassembled WGS sequence"/>
</dbReference>
<dbReference type="GO" id="GO:0008233">
    <property type="term" value="F:peptidase activity"/>
    <property type="evidence" value="ECO:0007669"/>
    <property type="project" value="UniProtKB-KW"/>
</dbReference>
<evidence type="ECO:0000313" key="6">
    <source>
        <dbReference type="Proteomes" id="UP000324376"/>
    </source>
</evidence>
<dbReference type="PANTHER" id="PTHR48094:SF11">
    <property type="entry name" value="GLUTATHIONE-INDEPENDENT GLYOXALASE HSP31-RELATED"/>
    <property type="match status" value="1"/>
</dbReference>
<name>A0A5S5BZ99_9FLAO</name>
<keyword evidence="1" id="KW-0346">Stress response</keyword>
<dbReference type="Pfam" id="PF01965">
    <property type="entry name" value="DJ-1_PfpI"/>
    <property type="match status" value="1"/>
</dbReference>
<dbReference type="Gene3D" id="3.40.50.880">
    <property type="match status" value="1"/>
</dbReference>
<dbReference type="AlphaFoldDB" id="A0A5S5BZ99"/>
<comment type="similarity">
    <text evidence="3">Belongs to the peptidase C56 family. HSP31-like subfamily.</text>
</comment>
<dbReference type="InterPro" id="IPR050325">
    <property type="entry name" value="Prot/Nucl_acid_deglycase"/>
</dbReference>
<keyword evidence="6" id="KW-1185">Reference proteome</keyword>
<dbReference type="GO" id="GO:0006508">
    <property type="term" value="P:proteolysis"/>
    <property type="evidence" value="ECO:0007669"/>
    <property type="project" value="UniProtKB-KW"/>
</dbReference>
<evidence type="ECO:0000313" key="5">
    <source>
        <dbReference type="EMBL" id="TYP71013.1"/>
    </source>
</evidence>
<dbReference type="GO" id="GO:0019172">
    <property type="term" value="F:glyoxalase III activity"/>
    <property type="evidence" value="ECO:0007669"/>
    <property type="project" value="TreeGrafter"/>
</dbReference>